<comment type="caution">
    <text evidence="1">The sequence shown here is derived from an EMBL/GenBank/DDBJ whole genome shotgun (WGS) entry which is preliminary data.</text>
</comment>
<evidence type="ECO:0000313" key="1">
    <source>
        <dbReference type="EMBL" id="MBN9672233.1"/>
    </source>
</evidence>
<proteinExistence type="predicted"/>
<sequence length="194" mass="20307">MTAKIRKILSFLDSVEREFDRTVTPSSVRICAAAVVENPCAGRYVEDLSPLQDIGAEMGKLLAERCLSLGGLDPADIQSFGKAAMVGEDGEIEHAAAVLHPTLGAPLRAVLGGGKALVPSSKKMGGPGDTLDVPLGHKDAAYVRSHFDGMPVRVADAPRPNEILIAIALAPGGRPLPRVGGLKHEDFVGDDGLR</sequence>
<accession>A0A939EHA6</accession>
<dbReference type="SUPFAM" id="SSF160519">
    <property type="entry name" value="BB2672-like"/>
    <property type="match status" value="1"/>
</dbReference>
<organism evidence="1 2">
    <name type="scientific">Roseibium aggregatum</name>
    <dbReference type="NCBI Taxonomy" id="187304"/>
    <lineage>
        <taxon>Bacteria</taxon>
        <taxon>Pseudomonadati</taxon>
        <taxon>Pseudomonadota</taxon>
        <taxon>Alphaproteobacteria</taxon>
        <taxon>Hyphomicrobiales</taxon>
        <taxon>Stappiaceae</taxon>
        <taxon>Roseibium</taxon>
    </lineage>
</organism>
<dbReference type="RefSeq" id="WP_207142092.1">
    <property type="nucleotide sequence ID" value="NZ_JAEKJZ010000004.1"/>
</dbReference>
<dbReference type="Pfam" id="PF06684">
    <property type="entry name" value="AA_synth"/>
    <property type="match status" value="1"/>
</dbReference>
<dbReference type="InterPro" id="IPR035936">
    <property type="entry name" value="BB2672"/>
</dbReference>
<dbReference type="Proteomes" id="UP000664096">
    <property type="component" value="Unassembled WGS sequence"/>
</dbReference>
<evidence type="ECO:0000313" key="2">
    <source>
        <dbReference type="Proteomes" id="UP000664096"/>
    </source>
</evidence>
<name>A0A939EHA6_9HYPH</name>
<reference evidence="1" key="1">
    <citation type="submission" date="2020-12" db="EMBL/GenBank/DDBJ databases">
        <title>Oil enriched cultivation method for isolating marine PHA-producing bacteria.</title>
        <authorList>
            <person name="Zheng W."/>
            <person name="Yu S."/>
            <person name="Huang Y."/>
        </authorList>
    </citation>
    <scope>NUCLEOTIDE SEQUENCE</scope>
    <source>
        <strain evidence="1">SY-2-12</strain>
    </source>
</reference>
<dbReference type="InterPro" id="IPR009569">
    <property type="entry name" value="AA_synth_put"/>
</dbReference>
<dbReference type="Gene3D" id="3.30.1330.110">
    <property type="entry name" value="BB2672"/>
    <property type="match status" value="1"/>
</dbReference>
<dbReference type="AlphaFoldDB" id="A0A939EHA6"/>
<protein>
    <submittedName>
        <fullName evidence="1">Amino acid synthesis family protein</fullName>
    </submittedName>
</protein>
<gene>
    <name evidence="1" type="ORF">JF539_17905</name>
</gene>
<dbReference type="EMBL" id="JAEKJZ010000004">
    <property type="protein sequence ID" value="MBN9672233.1"/>
    <property type="molecule type" value="Genomic_DNA"/>
</dbReference>